<feature type="non-terminal residue" evidence="9">
    <location>
        <position position="178"/>
    </location>
</feature>
<dbReference type="CDD" id="cd00018">
    <property type="entry name" value="AP2"/>
    <property type="match status" value="1"/>
</dbReference>
<dbReference type="PANTHER" id="PTHR31985:SF273">
    <property type="entry name" value="ETHYLENE-RESPONSIVE TRANSCRIPTION FACTOR ERF017"/>
    <property type="match status" value="1"/>
</dbReference>
<dbReference type="GO" id="GO:0005634">
    <property type="term" value="C:nucleus"/>
    <property type="evidence" value="ECO:0007669"/>
    <property type="project" value="UniProtKB-SubCell"/>
</dbReference>
<dbReference type="PRINTS" id="PR00367">
    <property type="entry name" value="ETHRSPELEMNT"/>
</dbReference>
<dbReference type="SUPFAM" id="SSF54171">
    <property type="entry name" value="DNA-binding domain"/>
    <property type="match status" value="1"/>
</dbReference>
<evidence type="ECO:0000256" key="6">
    <source>
        <dbReference type="ARBA" id="ARBA00023242"/>
    </source>
</evidence>
<accession>A0AA38FD46</accession>
<dbReference type="EMBL" id="JAHRHJ020000010">
    <property type="protein sequence ID" value="KAH9296876.1"/>
    <property type="molecule type" value="Genomic_DNA"/>
</dbReference>
<proteinExistence type="inferred from homology"/>
<comment type="caution">
    <text evidence="9">The sequence shown here is derived from an EMBL/GenBank/DDBJ whole genome shotgun (WGS) entry which is preliminary data.</text>
</comment>
<keyword evidence="10" id="KW-1185">Reference proteome</keyword>
<evidence type="ECO:0000313" key="9">
    <source>
        <dbReference type="EMBL" id="KAH9296876.1"/>
    </source>
</evidence>
<evidence type="ECO:0000256" key="7">
    <source>
        <dbReference type="ARBA" id="ARBA00024343"/>
    </source>
</evidence>
<dbReference type="Pfam" id="PF00847">
    <property type="entry name" value="AP2"/>
    <property type="match status" value="1"/>
</dbReference>
<keyword evidence="6" id="KW-0539">Nucleus</keyword>
<sequence>MNNRVYNSSGIRTRDASFPAYRGVRRRSWGKWVSEIRQPGKKKKIWLGSFETAEMAARAYDVAALTLKGDSALPNFPDLVKDLPRPCSTNAKDIQEAAAIAAAQFRPSIPASCSSSSSSQGRNVDQKEYTFDNGSSTMCEDLKLIIGPTTSQDRIPVEKAEALVVTSPLLDYDYDDYY</sequence>
<gene>
    <name evidence="9" type="ORF">KI387_028558</name>
</gene>
<dbReference type="PANTHER" id="PTHR31985">
    <property type="entry name" value="ETHYLENE-RESPONSIVE TRANSCRIPTION FACTOR ERF042-RELATED"/>
    <property type="match status" value="1"/>
</dbReference>
<comment type="similarity">
    <text evidence="7">Belongs to the AP2/ERF transcription factor family. ERF subfamily.</text>
</comment>
<evidence type="ECO:0000256" key="5">
    <source>
        <dbReference type="ARBA" id="ARBA00023163"/>
    </source>
</evidence>
<protein>
    <recommendedName>
        <fullName evidence="8">AP2/ERF domain-containing protein</fullName>
    </recommendedName>
</protein>
<dbReference type="Proteomes" id="UP000824469">
    <property type="component" value="Unassembled WGS sequence"/>
</dbReference>
<comment type="subcellular location">
    <subcellularLocation>
        <location evidence="1">Nucleus</location>
    </subcellularLocation>
</comment>
<dbReference type="InterPro" id="IPR001471">
    <property type="entry name" value="AP2/ERF_dom"/>
</dbReference>
<evidence type="ECO:0000256" key="3">
    <source>
        <dbReference type="ARBA" id="ARBA00023125"/>
    </source>
</evidence>
<dbReference type="PROSITE" id="PS51032">
    <property type="entry name" value="AP2_ERF"/>
    <property type="match status" value="1"/>
</dbReference>
<dbReference type="InterPro" id="IPR036955">
    <property type="entry name" value="AP2/ERF_dom_sf"/>
</dbReference>
<dbReference type="FunFam" id="3.30.730.10:FF:000001">
    <property type="entry name" value="Ethylene-responsive transcription factor 2"/>
    <property type="match status" value="1"/>
</dbReference>
<organism evidence="9 10">
    <name type="scientific">Taxus chinensis</name>
    <name type="common">Chinese yew</name>
    <name type="synonym">Taxus wallichiana var. chinensis</name>
    <dbReference type="NCBI Taxonomy" id="29808"/>
    <lineage>
        <taxon>Eukaryota</taxon>
        <taxon>Viridiplantae</taxon>
        <taxon>Streptophyta</taxon>
        <taxon>Embryophyta</taxon>
        <taxon>Tracheophyta</taxon>
        <taxon>Spermatophyta</taxon>
        <taxon>Pinopsida</taxon>
        <taxon>Pinidae</taxon>
        <taxon>Conifers II</taxon>
        <taxon>Cupressales</taxon>
        <taxon>Taxaceae</taxon>
        <taxon>Taxus</taxon>
    </lineage>
</organism>
<dbReference type="SMART" id="SM00380">
    <property type="entry name" value="AP2"/>
    <property type="match status" value="1"/>
</dbReference>
<evidence type="ECO:0000256" key="1">
    <source>
        <dbReference type="ARBA" id="ARBA00004123"/>
    </source>
</evidence>
<keyword evidence="4" id="KW-0010">Activator</keyword>
<reference evidence="9 10" key="1">
    <citation type="journal article" date="2021" name="Nat. Plants">
        <title>The Taxus genome provides insights into paclitaxel biosynthesis.</title>
        <authorList>
            <person name="Xiong X."/>
            <person name="Gou J."/>
            <person name="Liao Q."/>
            <person name="Li Y."/>
            <person name="Zhou Q."/>
            <person name="Bi G."/>
            <person name="Li C."/>
            <person name="Du R."/>
            <person name="Wang X."/>
            <person name="Sun T."/>
            <person name="Guo L."/>
            <person name="Liang H."/>
            <person name="Lu P."/>
            <person name="Wu Y."/>
            <person name="Zhang Z."/>
            <person name="Ro D.K."/>
            <person name="Shang Y."/>
            <person name="Huang S."/>
            <person name="Yan J."/>
        </authorList>
    </citation>
    <scope>NUCLEOTIDE SEQUENCE [LARGE SCALE GENOMIC DNA]</scope>
    <source>
        <strain evidence="9">Ta-2019</strain>
    </source>
</reference>
<dbReference type="InterPro" id="IPR016177">
    <property type="entry name" value="DNA-bd_dom_sf"/>
</dbReference>
<dbReference type="GO" id="GO:0003677">
    <property type="term" value="F:DNA binding"/>
    <property type="evidence" value="ECO:0007669"/>
    <property type="project" value="UniProtKB-KW"/>
</dbReference>
<feature type="domain" description="AP2/ERF" evidence="8">
    <location>
        <begin position="20"/>
        <end position="77"/>
    </location>
</feature>
<keyword evidence="5" id="KW-0804">Transcription</keyword>
<dbReference type="GO" id="GO:0003700">
    <property type="term" value="F:DNA-binding transcription factor activity"/>
    <property type="evidence" value="ECO:0007669"/>
    <property type="project" value="InterPro"/>
</dbReference>
<evidence type="ECO:0000313" key="10">
    <source>
        <dbReference type="Proteomes" id="UP000824469"/>
    </source>
</evidence>
<evidence type="ECO:0000256" key="2">
    <source>
        <dbReference type="ARBA" id="ARBA00023015"/>
    </source>
</evidence>
<dbReference type="AlphaFoldDB" id="A0AA38FD46"/>
<evidence type="ECO:0000259" key="8">
    <source>
        <dbReference type="PROSITE" id="PS51032"/>
    </source>
</evidence>
<dbReference type="InterPro" id="IPR051032">
    <property type="entry name" value="AP2/ERF_TF_ERF_subfamily"/>
</dbReference>
<keyword evidence="3" id="KW-0238">DNA-binding</keyword>
<keyword evidence="2" id="KW-0805">Transcription regulation</keyword>
<evidence type="ECO:0000256" key="4">
    <source>
        <dbReference type="ARBA" id="ARBA00023159"/>
    </source>
</evidence>
<name>A0AA38FD46_TAXCH</name>
<dbReference type="Gene3D" id="3.30.730.10">
    <property type="entry name" value="AP2/ERF domain"/>
    <property type="match status" value="1"/>
</dbReference>